<gene>
    <name evidence="1" type="ORF">ABZ507_17190</name>
</gene>
<organism evidence="1 2">
    <name type="scientific">Nocardia niwae</name>
    <dbReference type="NCBI Taxonomy" id="626084"/>
    <lineage>
        <taxon>Bacteria</taxon>
        <taxon>Bacillati</taxon>
        <taxon>Actinomycetota</taxon>
        <taxon>Actinomycetes</taxon>
        <taxon>Mycobacteriales</taxon>
        <taxon>Nocardiaceae</taxon>
        <taxon>Nocardia</taxon>
    </lineage>
</organism>
<evidence type="ECO:0000313" key="1">
    <source>
        <dbReference type="EMBL" id="MEU2123548.1"/>
    </source>
</evidence>
<evidence type="ECO:0000313" key="2">
    <source>
        <dbReference type="Proteomes" id="UP001550535"/>
    </source>
</evidence>
<protein>
    <submittedName>
        <fullName evidence="1">Uncharacterized protein</fullName>
    </submittedName>
</protein>
<dbReference type="EMBL" id="JBEYBR010000041">
    <property type="protein sequence ID" value="MEU2123548.1"/>
    <property type="molecule type" value="Genomic_DNA"/>
</dbReference>
<dbReference type="RefSeq" id="WP_357808831.1">
    <property type="nucleotide sequence ID" value="NZ_JBEYBM010000023.1"/>
</dbReference>
<accession>A0ABV2XCC6</accession>
<keyword evidence="2" id="KW-1185">Reference proteome</keyword>
<sequence length="709" mass="78262">MSEDELNNQIANAFLTESLFPPIVSRIGEHSPIRGTAFLNFRTPTVDLAASPSTIRLIVDFSDSTLVVDEPQELAGEVTGLGGTIQIEERIRTTEEDGEISIFLDFTDIADDDVDLDFDTDSIDALDRQGIPAEQALVEMRRVLAETLREDVQRMPLSPPVSADTISEIRVTTINDMKFTDRDCLALGIRMSADSGGDPNAGRIDDVRQNFIPPSSPALLMISNRFLFAQFRREAADELEIPPDSFAAPFELRSPVTIEDIRMRRFTGRVDGNRIRFDGFVEHTTRLADIEATFTFFADFSAEDGGVTISFTKPDVDVEVELPPSAYIIGGLFGVIFPGVGTAIAASVLIVLRAGVEFLEILLEQFVNRLSRSSSSSGLRGLFGGSLRIDGIELDDLELRCSIIPEFRILARQERSHSSRSGFAVDLDSGTIEPDTFPGADLIWSPIRGVSTVDGARLQVVAISYEQLTPERMARLELTDRRIPRTDIPIGGEEFVLDFGRIFLGGVVFAVRTSAGRFARVRAWQDEEADRFHMTWVTYDNPIPRIDLRSRFSVRAKGEQLNPGATLCQRFGVRSRTVLDAQPHLMALPIDFEWSLNGEVLTTATGSVTVPGGTLDYRLSAERDRLTVETTEIGQLVDCPLCVTGTDARGQEVVTCTDLRPTPIVIENCKLPDPPRPIPRFRIIPAGPLVATWRPLLPEIAKALAKRPT</sequence>
<comment type="caution">
    <text evidence="1">The sequence shown here is derived from an EMBL/GenBank/DDBJ whole genome shotgun (WGS) entry which is preliminary data.</text>
</comment>
<reference evidence="1 2" key="1">
    <citation type="submission" date="2024-06" db="EMBL/GenBank/DDBJ databases">
        <title>The Natural Products Discovery Center: Release of the First 8490 Sequenced Strains for Exploring Actinobacteria Biosynthetic Diversity.</title>
        <authorList>
            <person name="Kalkreuter E."/>
            <person name="Kautsar S.A."/>
            <person name="Yang D."/>
            <person name="Bader C.D."/>
            <person name="Teijaro C.N."/>
            <person name="Fluegel L."/>
            <person name="Davis C.M."/>
            <person name="Simpson J.R."/>
            <person name="Lauterbach L."/>
            <person name="Steele A.D."/>
            <person name="Gui C."/>
            <person name="Meng S."/>
            <person name="Li G."/>
            <person name="Viehrig K."/>
            <person name="Ye F."/>
            <person name="Su P."/>
            <person name="Kiefer A.F."/>
            <person name="Nichols A."/>
            <person name="Cepeda A.J."/>
            <person name="Yan W."/>
            <person name="Fan B."/>
            <person name="Jiang Y."/>
            <person name="Adhikari A."/>
            <person name="Zheng C.-J."/>
            <person name="Schuster L."/>
            <person name="Cowan T.M."/>
            <person name="Smanski M.J."/>
            <person name="Chevrette M.G."/>
            <person name="De Carvalho L.P.S."/>
            <person name="Shen B."/>
        </authorList>
    </citation>
    <scope>NUCLEOTIDE SEQUENCE [LARGE SCALE GENOMIC DNA]</scope>
    <source>
        <strain evidence="1 2">NPDC019434</strain>
    </source>
</reference>
<name>A0ABV2XCC6_9NOCA</name>
<dbReference type="Proteomes" id="UP001550535">
    <property type="component" value="Unassembled WGS sequence"/>
</dbReference>
<proteinExistence type="predicted"/>